<dbReference type="AlphaFoldDB" id="A0A0M6YE47"/>
<sequence>MTTKTTTRKRFQLSEEGTAALERICGERPAGTVLSEAVIALERIERLEAVAADMKTEHDFYKSKFAALAVMFEESINAQKLNASFIADIMNGMKDDGRLPDDFMPDAALREMERQKAAAGRVSFFHMGAGDFDPDDNHEDGVLVDADFMNGLGITEMSGA</sequence>
<name>A0A0M6YE47_9HYPH</name>
<keyword evidence="3" id="KW-1185">Reference proteome</keyword>
<evidence type="ECO:0000256" key="1">
    <source>
        <dbReference type="SAM" id="Coils"/>
    </source>
</evidence>
<gene>
    <name evidence="2" type="ORF">LAL4801_05753</name>
</gene>
<dbReference type="Proteomes" id="UP000048926">
    <property type="component" value="Unassembled WGS sequence"/>
</dbReference>
<keyword evidence="1" id="KW-0175">Coiled coil</keyword>
<evidence type="ECO:0000313" key="2">
    <source>
        <dbReference type="EMBL" id="CTQ47291.1"/>
    </source>
</evidence>
<accession>A0A0M6YE47</accession>
<dbReference type="RefSeq" id="WP_145903949.1">
    <property type="nucleotide sequence ID" value="NZ_CXST01000006.1"/>
</dbReference>
<reference evidence="3" key="1">
    <citation type="submission" date="2015-07" db="EMBL/GenBank/DDBJ databases">
        <authorList>
            <person name="Rodrigo-Torres Lidia"/>
            <person name="Arahal R.David."/>
        </authorList>
    </citation>
    <scope>NUCLEOTIDE SEQUENCE [LARGE SCALE GENOMIC DNA]</scope>
    <source>
        <strain evidence="3">CECT 4801</strain>
    </source>
</reference>
<protein>
    <submittedName>
        <fullName evidence="2">Uncharacterized protein</fullName>
    </submittedName>
</protein>
<proteinExistence type="predicted"/>
<organism evidence="2 3">
    <name type="scientific">Roseibium aggregatum</name>
    <dbReference type="NCBI Taxonomy" id="187304"/>
    <lineage>
        <taxon>Bacteria</taxon>
        <taxon>Pseudomonadati</taxon>
        <taxon>Pseudomonadota</taxon>
        <taxon>Alphaproteobacteria</taxon>
        <taxon>Hyphomicrobiales</taxon>
        <taxon>Stappiaceae</taxon>
        <taxon>Roseibium</taxon>
    </lineage>
</organism>
<evidence type="ECO:0000313" key="3">
    <source>
        <dbReference type="Proteomes" id="UP000048926"/>
    </source>
</evidence>
<dbReference type="EMBL" id="CXST01000006">
    <property type="protein sequence ID" value="CTQ47291.1"/>
    <property type="molecule type" value="Genomic_DNA"/>
</dbReference>
<feature type="coiled-coil region" evidence="1">
    <location>
        <begin position="37"/>
        <end position="64"/>
    </location>
</feature>